<dbReference type="EC" id="5.2.1.8" evidence="6"/>
<evidence type="ECO:0000256" key="2">
    <source>
        <dbReference type="ARBA" id="ARBA00006577"/>
    </source>
</evidence>
<dbReference type="FunFam" id="3.10.50.40:FF:000006">
    <property type="entry name" value="Peptidyl-prolyl cis-trans isomerase"/>
    <property type="match status" value="1"/>
</dbReference>
<protein>
    <recommendedName>
        <fullName evidence="6">Peptidyl-prolyl cis-trans isomerase</fullName>
        <ecNumber evidence="6">5.2.1.8</ecNumber>
    </recommendedName>
</protein>
<dbReference type="SUPFAM" id="SSF54534">
    <property type="entry name" value="FKBP-like"/>
    <property type="match status" value="1"/>
</dbReference>
<comment type="catalytic activity">
    <reaction evidence="1 5 6">
        <text>[protein]-peptidylproline (omega=180) = [protein]-peptidylproline (omega=0)</text>
        <dbReference type="Rhea" id="RHEA:16237"/>
        <dbReference type="Rhea" id="RHEA-COMP:10747"/>
        <dbReference type="Rhea" id="RHEA-COMP:10748"/>
        <dbReference type="ChEBI" id="CHEBI:83833"/>
        <dbReference type="ChEBI" id="CHEBI:83834"/>
        <dbReference type="EC" id="5.2.1.8"/>
    </reaction>
</comment>
<dbReference type="PANTHER" id="PTHR43811">
    <property type="entry name" value="FKBP-TYPE PEPTIDYL-PROLYL CIS-TRANS ISOMERASE FKPA"/>
    <property type="match status" value="1"/>
</dbReference>
<reference evidence="8 9" key="1">
    <citation type="submission" date="2019-08" db="EMBL/GenBank/DDBJ databases">
        <title>Draft genome sequence of Lysobacter sp. UKS-15.</title>
        <authorList>
            <person name="Im W.-T."/>
        </authorList>
    </citation>
    <scope>NUCLEOTIDE SEQUENCE [LARGE SCALE GENOMIC DNA]</scope>
    <source>
        <strain evidence="8 9">UKS-15</strain>
    </source>
</reference>
<dbReference type="GO" id="GO:0006457">
    <property type="term" value="P:protein folding"/>
    <property type="evidence" value="ECO:0007669"/>
    <property type="project" value="InterPro"/>
</dbReference>
<evidence type="ECO:0000256" key="1">
    <source>
        <dbReference type="ARBA" id="ARBA00000971"/>
    </source>
</evidence>
<comment type="caution">
    <text evidence="8">The sequence shown here is derived from an EMBL/GenBank/DDBJ whole genome shotgun (WGS) entry which is preliminary data.</text>
</comment>
<dbReference type="InterPro" id="IPR046357">
    <property type="entry name" value="PPIase_dom_sf"/>
</dbReference>
<evidence type="ECO:0000256" key="5">
    <source>
        <dbReference type="PROSITE-ProRule" id="PRU00277"/>
    </source>
</evidence>
<dbReference type="EMBL" id="VTRV01000033">
    <property type="protein sequence ID" value="TZF90596.1"/>
    <property type="molecule type" value="Genomic_DNA"/>
</dbReference>
<dbReference type="PROSITE" id="PS50059">
    <property type="entry name" value="FKBP_PPIASE"/>
    <property type="match status" value="1"/>
</dbReference>
<keyword evidence="4 5" id="KW-0413">Isomerase</keyword>
<evidence type="ECO:0000313" key="8">
    <source>
        <dbReference type="EMBL" id="TZF90596.1"/>
    </source>
</evidence>
<evidence type="ECO:0000313" key="9">
    <source>
        <dbReference type="Proteomes" id="UP000323164"/>
    </source>
</evidence>
<gene>
    <name evidence="8" type="ORF">FW784_04600</name>
</gene>
<dbReference type="OrthoDB" id="9814548at2"/>
<evidence type="ECO:0000256" key="6">
    <source>
        <dbReference type="RuleBase" id="RU003915"/>
    </source>
</evidence>
<evidence type="ECO:0000256" key="3">
    <source>
        <dbReference type="ARBA" id="ARBA00023110"/>
    </source>
</evidence>
<accession>A0A5D8Z7T0</accession>
<keyword evidence="9" id="KW-1185">Reference proteome</keyword>
<dbReference type="Gene3D" id="3.10.50.40">
    <property type="match status" value="1"/>
</dbReference>
<proteinExistence type="inferred from homology"/>
<dbReference type="InterPro" id="IPR036944">
    <property type="entry name" value="PPIase_FKBP_N_sf"/>
</dbReference>
<dbReference type="PANTHER" id="PTHR43811:SF19">
    <property type="entry name" value="39 KDA FK506-BINDING NUCLEAR PROTEIN"/>
    <property type="match status" value="1"/>
</dbReference>
<dbReference type="InterPro" id="IPR001179">
    <property type="entry name" value="PPIase_FKBP_dom"/>
</dbReference>
<dbReference type="Proteomes" id="UP000323164">
    <property type="component" value="Unassembled WGS sequence"/>
</dbReference>
<dbReference type="AlphaFoldDB" id="A0A5D8Z7T0"/>
<name>A0A5D8Z7T0_9GAMM</name>
<evidence type="ECO:0000259" key="7">
    <source>
        <dbReference type="PROSITE" id="PS50059"/>
    </source>
</evidence>
<dbReference type="Gene3D" id="1.10.287.460">
    <property type="entry name" value="Peptidyl-prolyl cis-trans isomerase, FKBP-type, N-terminal domain"/>
    <property type="match status" value="1"/>
</dbReference>
<dbReference type="Pfam" id="PF01346">
    <property type="entry name" value="FKBP_N"/>
    <property type="match status" value="1"/>
</dbReference>
<dbReference type="InterPro" id="IPR000774">
    <property type="entry name" value="PPIase_FKBP_N"/>
</dbReference>
<feature type="domain" description="PPIase FKBP-type" evidence="7">
    <location>
        <begin position="187"/>
        <end position="274"/>
    </location>
</feature>
<dbReference type="Pfam" id="PF00254">
    <property type="entry name" value="FKBP_C"/>
    <property type="match status" value="1"/>
</dbReference>
<comment type="similarity">
    <text evidence="2 6">Belongs to the FKBP-type PPIase family.</text>
</comment>
<keyword evidence="3 5" id="KW-0697">Rotamase</keyword>
<organism evidence="8 9">
    <name type="scientific">Cognatilysobacter lacus</name>
    <dbReference type="NCBI Taxonomy" id="1643323"/>
    <lineage>
        <taxon>Bacteria</taxon>
        <taxon>Pseudomonadati</taxon>
        <taxon>Pseudomonadota</taxon>
        <taxon>Gammaproteobacteria</taxon>
        <taxon>Lysobacterales</taxon>
        <taxon>Lysobacteraceae</taxon>
        <taxon>Cognatilysobacter</taxon>
    </lineage>
</organism>
<evidence type="ECO:0000256" key="4">
    <source>
        <dbReference type="ARBA" id="ARBA00023235"/>
    </source>
</evidence>
<dbReference type="GO" id="GO:0003755">
    <property type="term" value="F:peptidyl-prolyl cis-trans isomerase activity"/>
    <property type="evidence" value="ECO:0007669"/>
    <property type="project" value="UniProtKB-UniRule"/>
</dbReference>
<sequence length="285" mass="29798">MSNCSPSRPDRGPAAPPRGFRMTLSTTRLLALGTIAAALAVTGCDKNAPAAKTDTAAAAKSSDPNAIPGLKDDKARVSYMIGMDMGQTLKQVKDEIDIATLEKAMRTQLEGGKPLMNEQQAQQVREAFSQKLQAKRIADQMQQAGKNQKAGQEFLAKNAKAAGVQVTASGLQYQVLTPGNGPKPKADDAVTVHYTGTLLDGTKFDSSYDHGGPATLPLAQVVPGWREGIQLMPVGSKYRLWIPASLGYGEAGTPGGPIPPNATLVFDVELLGIGKAGAAGPQPAH</sequence>